<evidence type="ECO:0000313" key="3">
    <source>
        <dbReference type="Proteomes" id="UP000298493"/>
    </source>
</evidence>
<evidence type="ECO:0000256" key="1">
    <source>
        <dbReference type="SAM" id="MobiDB-lite"/>
    </source>
</evidence>
<feature type="compositionally biased region" description="Basic and acidic residues" evidence="1">
    <location>
        <begin position="1"/>
        <end position="10"/>
    </location>
</feature>
<reference evidence="2 3" key="1">
    <citation type="submission" date="2019-04" db="EMBL/GenBank/DDBJ databases">
        <title>High contiguity whole genome sequence and gene annotation resource for two Venturia nashicola isolates.</title>
        <authorList>
            <person name="Prokchorchik M."/>
            <person name="Won K."/>
            <person name="Lee Y."/>
            <person name="Choi E.D."/>
            <person name="Segonzac C."/>
            <person name="Sohn K.H."/>
        </authorList>
    </citation>
    <scope>NUCLEOTIDE SEQUENCE [LARGE SCALE GENOMIC DNA]</scope>
    <source>
        <strain evidence="2 3">PRI2</strain>
    </source>
</reference>
<feature type="region of interest" description="Disordered" evidence="1">
    <location>
        <begin position="1"/>
        <end position="42"/>
    </location>
</feature>
<dbReference type="OrthoDB" id="3946227at2759"/>
<dbReference type="AlphaFoldDB" id="A0A4Z1PPF2"/>
<evidence type="ECO:0000313" key="2">
    <source>
        <dbReference type="EMBL" id="TID25780.1"/>
    </source>
</evidence>
<keyword evidence="3" id="KW-1185">Reference proteome</keyword>
<accession>A0A4Z1PPF2</accession>
<organism evidence="2 3">
    <name type="scientific">Venturia nashicola</name>
    <dbReference type="NCBI Taxonomy" id="86259"/>
    <lineage>
        <taxon>Eukaryota</taxon>
        <taxon>Fungi</taxon>
        <taxon>Dikarya</taxon>
        <taxon>Ascomycota</taxon>
        <taxon>Pezizomycotina</taxon>
        <taxon>Dothideomycetes</taxon>
        <taxon>Pleosporomycetidae</taxon>
        <taxon>Venturiales</taxon>
        <taxon>Venturiaceae</taxon>
        <taxon>Venturia</taxon>
    </lineage>
</organism>
<dbReference type="Proteomes" id="UP000298493">
    <property type="component" value="Unassembled WGS sequence"/>
</dbReference>
<comment type="caution">
    <text evidence="2">The sequence shown here is derived from an EMBL/GenBank/DDBJ whole genome shotgun (WGS) entry which is preliminary data.</text>
</comment>
<sequence length="195" mass="21738">MAKTRIEGKRVTGRKTSTATKKPNQRGATRGVAKTTESRGKPRKVQLGEEIEVLTKEYTQAIPEAKKTSDGQENNLMALNEASPSTLNKSKLFHAQEVLGLGELEDIDFWNGAAAELRGLQFVIYAIGRLNRKEDVGLRNSRTTKRLGYGVDEFEDTSKYFHLMASTPTRILRGTEVEPIEIDSESDGYKMDEDA</sequence>
<dbReference type="EMBL" id="SNSC02000003">
    <property type="protein sequence ID" value="TID25780.1"/>
    <property type="molecule type" value="Genomic_DNA"/>
</dbReference>
<proteinExistence type="predicted"/>
<name>A0A4Z1PPF2_9PEZI</name>
<protein>
    <submittedName>
        <fullName evidence="2">Uncharacterized protein</fullName>
    </submittedName>
</protein>
<gene>
    <name evidence="2" type="ORF">E6O75_ATG03643</name>
</gene>